<proteinExistence type="predicted"/>
<gene>
    <name evidence="2" type="ORF">OCTVUL_1B009818</name>
</gene>
<dbReference type="Proteomes" id="UP001162480">
    <property type="component" value="Chromosome 17"/>
</dbReference>
<accession>A0AA36FIB4</accession>
<name>A0AA36FIB4_OCTVU</name>
<dbReference type="EMBL" id="OX597830">
    <property type="protein sequence ID" value="CAI9735338.1"/>
    <property type="molecule type" value="Genomic_DNA"/>
</dbReference>
<evidence type="ECO:0000313" key="2">
    <source>
        <dbReference type="EMBL" id="CAI9735338.1"/>
    </source>
</evidence>
<feature type="region of interest" description="Disordered" evidence="1">
    <location>
        <begin position="90"/>
        <end position="117"/>
    </location>
</feature>
<sequence>MRNVNDSGMIGMVVEPESGKPTGIHISRAWGNYGKNLWHINATYRIGGAMTSVNTAQIELRENTPKHTFAITTMMQHITKDQIPIATILPSSQSDRPQHSISSSSTEFSSGAEEDVF</sequence>
<evidence type="ECO:0000313" key="3">
    <source>
        <dbReference type="Proteomes" id="UP001162480"/>
    </source>
</evidence>
<protein>
    <submittedName>
        <fullName evidence="2">Uncharacterized protein</fullName>
    </submittedName>
</protein>
<evidence type="ECO:0000256" key="1">
    <source>
        <dbReference type="SAM" id="MobiDB-lite"/>
    </source>
</evidence>
<feature type="compositionally biased region" description="Low complexity" evidence="1">
    <location>
        <begin position="100"/>
        <end position="110"/>
    </location>
</feature>
<keyword evidence="3" id="KW-1185">Reference proteome</keyword>
<organism evidence="2 3">
    <name type="scientific">Octopus vulgaris</name>
    <name type="common">Common octopus</name>
    <dbReference type="NCBI Taxonomy" id="6645"/>
    <lineage>
        <taxon>Eukaryota</taxon>
        <taxon>Metazoa</taxon>
        <taxon>Spiralia</taxon>
        <taxon>Lophotrochozoa</taxon>
        <taxon>Mollusca</taxon>
        <taxon>Cephalopoda</taxon>
        <taxon>Coleoidea</taxon>
        <taxon>Octopodiformes</taxon>
        <taxon>Octopoda</taxon>
        <taxon>Incirrata</taxon>
        <taxon>Octopodidae</taxon>
        <taxon>Octopus</taxon>
    </lineage>
</organism>
<dbReference type="AlphaFoldDB" id="A0AA36FIB4"/>
<reference evidence="2" key="1">
    <citation type="submission" date="2023-08" db="EMBL/GenBank/DDBJ databases">
        <authorList>
            <person name="Alioto T."/>
            <person name="Alioto T."/>
            <person name="Gomez Garrido J."/>
        </authorList>
    </citation>
    <scope>NUCLEOTIDE SEQUENCE</scope>
</reference>